<evidence type="ECO:0000256" key="1">
    <source>
        <dbReference type="SAM" id="MobiDB-lite"/>
    </source>
</evidence>
<dbReference type="AlphaFoldDB" id="A0A386PVE9"/>
<reference evidence="3" key="1">
    <citation type="submission" date="2018-08" db="EMBL/GenBank/DDBJ databases">
        <title>Genome of Lactobacillus sp. HBUAS52074.</title>
        <authorList>
            <person name="Guo Z."/>
            <person name="Zhang Z.D."/>
        </authorList>
    </citation>
    <scope>NUCLEOTIDE SEQUENCE [LARGE SCALE GENOMIC DNA]</scope>
    <source>
        <strain evidence="3">HBUAS52074</strain>
    </source>
</reference>
<dbReference type="Proteomes" id="UP000267208">
    <property type="component" value="Chromosome"/>
</dbReference>
<feature type="compositionally biased region" description="Basic and acidic residues" evidence="1">
    <location>
        <begin position="83"/>
        <end position="96"/>
    </location>
</feature>
<dbReference type="OrthoDB" id="2286154at2"/>
<protein>
    <submittedName>
        <fullName evidence="2">Uncharacterized protein</fullName>
    </submittedName>
</protein>
<proteinExistence type="predicted"/>
<dbReference type="RefSeq" id="WP_120142684.1">
    <property type="nucleotide sequence ID" value="NZ_CP031933.2"/>
</dbReference>
<keyword evidence="3" id="KW-1185">Reference proteome</keyword>
<accession>A0A386PVE9</accession>
<dbReference type="EMBL" id="CP031933">
    <property type="protein sequence ID" value="AYE38437.1"/>
    <property type="molecule type" value="Genomic_DNA"/>
</dbReference>
<name>A0A386PVE9_9LACO</name>
<evidence type="ECO:0000313" key="3">
    <source>
        <dbReference type="Proteomes" id="UP000267208"/>
    </source>
</evidence>
<sequence>MIMWLITIFMGFMVYYLFKNKRKGWGSLFVFLTIFCLLISIGISADKDDSNSNKSSKNKTEKVATKKKEKSKPTANATSSKPKSKDNEDAKVKATKKANDQKNFDDYKNALTTLPDQSNGALTNAYVDNDSGNTVLVLSDDALSLSSNELKSVCKSAWDLGIKMSSSYMPGDNSVGDASKYITIEDSTGNRLAHTSLFGSFKYDGE</sequence>
<gene>
    <name evidence="2" type="ORF">D1B17_07210</name>
</gene>
<evidence type="ECO:0000313" key="2">
    <source>
        <dbReference type="EMBL" id="AYE38437.1"/>
    </source>
</evidence>
<feature type="region of interest" description="Disordered" evidence="1">
    <location>
        <begin position="47"/>
        <end position="96"/>
    </location>
</feature>
<organism evidence="2 3">
    <name type="scientific">Companilactobacillus zhachilii</name>
    <dbReference type="NCBI Taxonomy" id="2304606"/>
    <lineage>
        <taxon>Bacteria</taxon>
        <taxon>Bacillati</taxon>
        <taxon>Bacillota</taxon>
        <taxon>Bacilli</taxon>
        <taxon>Lactobacillales</taxon>
        <taxon>Lactobacillaceae</taxon>
        <taxon>Companilactobacillus</taxon>
    </lineage>
</organism>
<dbReference type="KEGG" id="lzh:D1B17_07210"/>